<proteinExistence type="predicted"/>
<dbReference type="OrthoDB" id="8456663at2"/>
<sequence>MVSTLLQRNRVKPGVAPQDIAAGVTGPYVNVAGSGRVLAAVSTANLAAGKKVTVQFKQATSAAGAGSKNLGVPVEAVAPAGGAPLAFGAELAVETIDDNFEFVAITLTTDAGAALVASATLLLSDNRFNP</sequence>
<organism evidence="1 2">
    <name type="scientific">Brucella rhizosphaerae</name>
    <dbReference type="NCBI Taxonomy" id="571254"/>
    <lineage>
        <taxon>Bacteria</taxon>
        <taxon>Pseudomonadati</taxon>
        <taxon>Pseudomonadota</taxon>
        <taxon>Alphaproteobacteria</taxon>
        <taxon>Hyphomicrobiales</taxon>
        <taxon>Brucellaceae</taxon>
        <taxon>Brucella/Ochrobactrum group</taxon>
        <taxon>Brucella</taxon>
    </lineage>
</organism>
<keyword evidence="2" id="KW-1185">Reference proteome</keyword>
<evidence type="ECO:0000313" key="2">
    <source>
        <dbReference type="Proteomes" id="UP000216345"/>
    </source>
</evidence>
<dbReference type="EMBL" id="NNRK01000026">
    <property type="protein sequence ID" value="OYR14274.1"/>
    <property type="molecule type" value="Genomic_DNA"/>
</dbReference>
<dbReference type="Proteomes" id="UP000216345">
    <property type="component" value="Unassembled WGS sequence"/>
</dbReference>
<protein>
    <submittedName>
        <fullName evidence="1">Putative dCL3 dicer-like protein</fullName>
    </submittedName>
</protein>
<dbReference type="RefSeq" id="WP_094577048.1">
    <property type="nucleotide sequence ID" value="NZ_JBHEEL010000001.1"/>
</dbReference>
<reference evidence="1 2" key="1">
    <citation type="submission" date="2017-07" db="EMBL/GenBank/DDBJ databases">
        <title>Phylogenetic study on the rhizospheric bacterium Ochrobactrum sp. A44.</title>
        <authorList>
            <person name="Krzyzanowska D.M."/>
            <person name="Ossowicki A."/>
            <person name="Rajewska M."/>
            <person name="Maciag T."/>
            <person name="Kaczynski Z."/>
            <person name="Czerwicka M."/>
            <person name="Jafra S."/>
        </authorList>
    </citation>
    <scope>NUCLEOTIDE SEQUENCE [LARGE SCALE GENOMIC DNA]</scope>
    <source>
        <strain evidence="1 2">PR17</strain>
    </source>
</reference>
<accession>A0A256FHD7</accession>
<evidence type="ECO:0000313" key="1">
    <source>
        <dbReference type="EMBL" id="OYR14274.1"/>
    </source>
</evidence>
<gene>
    <name evidence="1" type="ORF">CEV32_0272</name>
</gene>
<name>A0A256FHD7_9HYPH</name>
<dbReference type="AlphaFoldDB" id="A0A256FHD7"/>
<comment type="caution">
    <text evidence="1">The sequence shown here is derived from an EMBL/GenBank/DDBJ whole genome shotgun (WGS) entry which is preliminary data.</text>
</comment>